<dbReference type="InterPro" id="IPR007372">
    <property type="entry name" value="Lipid/polyisoprenoid-bd_YceI"/>
</dbReference>
<dbReference type="PANTHER" id="PTHR34406">
    <property type="entry name" value="PROTEIN YCEI"/>
    <property type="match status" value="1"/>
</dbReference>
<name>A0A1J5TIC1_9ZZZZ</name>
<dbReference type="SUPFAM" id="SSF101874">
    <property type="entry name" value="YceI-like"/>
    <property type="match status" value="1"/>
</dbReference>
<reference evidence="2" key="1">
    <citation type="submission" date="2016-10" db="EMBL/GenBank/DDBJ databases">
        <title>Sequence of Gallionella enrichment culture.</title>
        <authorList>
            <person name="Poehlein A."/>
            <person name="Muehling M."/>
            <person name="Daniel R."/>
        </authorList>
    </citation>
    <scope>NUCLEOTIDE SEQUENCE</scope>
</reference>
<evidence type="ECO:0000259" key="1">
    <source>
        <dbReference type="SMART" id="SM00867"/>
    </source>
</evidence>
<protein>
    <submittedName>
        <fullName evidence="2">Protein YceI</fullName>
    </submittedName>
</protein>
<gene>
    <name evidence="2" type="primary">yceI_1</name>
    <name evidence="2" type="ORF">GALL_34130</name>
</gene>
<dbReference type="PANTHER" id="PTHR34406:SF1">
    <property type="entry name" value="PROTEIN YCEI"/>
    <property type="match status" value="1"/>
</dbReference>
<dbReference type="Pfam" id="PF04264">
    <property type="entry name" value="YceI"/>
    <property type="match status" value="1"/>
</dbReference>
<dbReference type="EMBL" id="MLJW01000008">
    <property type="protein sequence ID" value="OIR15912.1"/>
    <property type="molecule type" value="Genomic_DNA"/>
</dbReference>
<dbReference type="AlphaFoldDB" id="A0A1J5TIC1"/>
<proteinExistence type="predicted"/>
<evidence type="ECO:0000313" key="2">
    <source>
        <dbReference type="EMBL" id="OIR15912.1"/>
    </source>
</evidence>
<dbReference type="Gene3D" id="2.40.128.110">
    <property type="entry name" value="Lipid/polyisoprenoid-binding, YceI-like"/>
    <property type="match status" value="1"/>
</dbReference>
<sequence>MKSSLRILSQAAVVMLGAAALSAGAAAPLSEIRFLASQEGVALQGTFNDFVANVKFDPARPDVGMVLVSVDVRSVNTGTPAANDLIRSADFFDANTFPQATFEASEFHVKDAGHYIAKGAFTLKGHTVAVPVAFVTTATPQGRWFDGSFTVSRTSIKVGQGEWADTSTLDDAVQIRFHILQENPRIDASVSPSTYRK</sequence>
<dbReference type="SMART" id="SM00867">
    <property type="entry name" value="YceI"/>
    <property type="match status" value="1"/>
</dbReference>
<accession>A0A1J5TIC1</accession>
<feature type="domain" description="Lipid/polyisoprenoid-binding YceI-like" evidence="1">
    <location>
        <begin position="20"/>
        <end position="182"/>
    </location>
</feature>
<comment type="caution">
    <text evidence="2">The sequence shown here is derived from an EMBL/GenBank/DDBJ whole genome shotgun (WGS) entry which is preliminary data.</text>
</comment>
<dbReference type="InterPro" id="IPR036761">
    <property type="entry name" value="TTHA0802/YceI-like_sf"/>
</dbReference>
<organism evidence="2">
    <name type="scientific">mine drainage metagenome</name>
    <dbReference type="NCBI Taxonomy" id="410659"/>
    <lineage>
        <taxon>unclassified sequences</taxon>
        <taxon>metagenomes</taxon>
        <taxon>ecological metagenomes</taxon>
    </lineage>
</organism>